<dbReference type="RefSeq" id="WP_051679618.1">
    <property type="nucleotide sequence ID" value="NZ_CP013531.1"/>
</dbReference>
<dbReference type="EMBL" id="CP013573">
    <property type="protein sequence ID" value="ANL89340.1"/>
    <property type="molecule type" value="Genomic_DNA"/>
</dbReference>
<geneLocation type="plasmid" evidence="1 2">
    <name>pRphaN771e</name>
</geneLocation>
<keyword evidence="1" id="KW-0614">Plasmid</keyword>
<protein>
    <submittedName>
        <fullName evidence="1">Uncharacterized protein</fullName>
    </submittedName>
</protein>
<keyword evidence="2" id="KW-1185">Reference proteome</keyword>
<dbReference type="SUPFAM" id="SSF52540">
    <property type="entry name" value="P-loop containing nucleoside triphosphate hydrolases"/>
    <property type="match status" value="1"/>
</dbReference>
<organism evidence="1 2">
    <name type="scientific">Rhizobium phaseoli</name>
    <dbReference type="NCBI Taxonomy" id="396"/>
    <lineage>
        <taxon>Bacteria</taxon>
        <taxon>Pseudomonadati</taxon>
        <taxon>Pseudomonadota</taxon>
        <taxon>Alphaproteobacteria</taxon>
        <taxon>Hyphomicrobiales</taxon>
        <taxon>Rhizobiaceae</taxon>
        <taxon>Rhizobium/Agrobacterium group</taxon>
        <taxon>Rhizobium</taxon>
    </lineage>
</organism>
<reference evidence="1 2" key="1">
    <citation type="submission" date="2015-11" db="EMBL/GenBank/DDBJ databases">
        <title>The limits of bacterial species coexistence and the symbiotic plasmid transference in sympatric Rhizobium populations.</title>
        <authorList>
            <person name="Perez-Carrascal O.M."/>
            <person name="VanInsberghe D."/>
            <person name="Juarez S."/>
            <person name="Polz M.F."/>
            <person name="Vinuesa P."/>
            <person name="Gonzalez V."/>
        </authorList>
    </citation>
    <scope>NUCLEOTIDE SEQUENCE [LARGE SCALE GENOMIC DNA]</scope>
    <source>
        <strain evidence="1 2">N771</strain>
        <plasmid evidence="1 2">pRphaN771e</plasmid>
    </source>
</reference>
<evidence type="ECO:0000313" key="2">
    <source>
        <dbReference type="Proteomes" id="UP000078551"/>
    </source>
</evidence>
<sequence length="69" mass="7052">MPAAILIGASGSGKATLAQAIAARSPDRDDNFSAESALSGLTFRPVEFATRKRDIRGGANATMDATSPT</sequence>
<proteinExistence type="predicted"/>
<dbReference type="InterPro" id="IPR027417">
    <property type="entry name" value="P-loop_NTPase"/>
</dbReference>
<gene>
    <name evidence="1" type="ORF">AMC81_PE01098</name>
</gene>
<evidence type="ECO:0000313" key="1">
    <source>
        <dbReference type="EMBL" id="ANL89340.1"/>
    </source>
</evidence>
<dbReference type="Proteomes" id="UP000078551">
    <property type="component" value="Plasmid pRphaN771e"/>
</dbReference>
<accession>A0ABM6CLX7</accession>
<name>A0ABM6CLX7_9HYPH</name>